<keyword evidence="8 10" id="KW-0675">Receptor</keyword>
<protein>
    <recommendedName>
        <fullName evidence="10">Odorant receptor</fullName>
    </recommendedName>
</protein>
<sequence>MEVFELRYIKRIRFTLRYLGAWPTHVFEDCVTTKLSVIRRYGYTMLLCVVCSLGMVFQVQYLIKYKGILGFIDLGQTCLTLLICCVFCQRTTLLTQRTYRELIKDFVLTFHLTHHRNNSEFSLKMCNRVNKICEIATIVQLVQIYITALMFNIVPLYNNYKAGMFSSDRPVNGTFELSTYYDLPFDQNTDLWYTILCIYNFYASFNVSCMFCCHDLLICVFVFHIWGHLTIFEHKLNYFPRPRKAVGSKTDPLRYSFEENKEVANGLREIIKQYLMIKEFLANTSATYSVTLCVYYGFHLVSDCILLLECSTLDADALAKYGMVTLVVFQQMIQLSVVFELISSKGDTLVDAVYGLPWECMDNGNRRTVLILQQIVQQSLALKACNMVPVGVQTMVAVLKASYSYFMMLNTFAN</sequence>
<evidence type="ECO:0000256" key="10">
    <source>
        <dbReference type="RuleBase" id="RU351113"/>
    </source>
</evidence>
<comment type="subcellular location">
    <subcellularLocation>
        <location evidence="1 10">Cell membrane</location>
        <topology evidence="1 10">Multi-pass membrane protein</topology>
    </subcellularLocation>
</comment>
<dbReference type="GO" id="GO:0004984">
    <property type="term" value="F:olfactory receptor activity"/>
    <property type="evidence" value="ECO:0007669"/>
    <property type="project" value="InterPro"/>
</dbReference>
<evidence type="ECO:0000313" key="11">
    <source>
        <dbReference type="EMBL" id="AJF23792.1"/>
    </source>
</evidence>
<evidence type="ECO:0000256" key="4">
    <source>
        <dbReference type="ARBA" id="ARBA00022692"/>
    </source>
</evidence>
<dbReference type="EMBL" id="KM892377">
    <property type="protein sequence ID" value="AJF23792.1"/>
    <property type="molecule type" value="mRNA"/>
</dbReference>
<keyword evidence="6 10" id="KW-1133">Transmembrane helix</keyword>
<evidence type="ECO:0000256" key="9">
    <source>
        <dbReference type="ARBA" id="ARBA00023224"/>
    </source>
</evidence>
<evidence type="ECO:0000256" key="3">
    <source>
        <dbReference type="ARBA" id="ARBA00022606"/>
    </source>
</evidence>
<dbReference type="GO" id="GO:0005886">
    <property type="term" value="C:plasma membrane"/>
    <property type="evidence" value="ECO:0007669"/>
    <property type="project" value="UniProtKB-SubCell"/>
</dbReference>
<evidence type="ECO:0000256" key="1">
    <source>
        <dbReference type="ARBA" id="ARBA00004651"/>
    </source>
</evidence>
<keyword evidence="2" id="KW-1003">Cell membrane</keyword>
<keyword evidence="7 10" id="KW-0472">Membrane</keyword>
<dbReference type="AlphaFoldDB" id="A0A0B5GQ01"/>
<evidence type="ECO:0000256" key="8">
    <source>
        <dbReference type="ARBA" id="ARBA00023170"/>
    </source>
</evidence>
<accession>A0A0B5GQ01</accession>
<organism evidence="11">
    <name type="scientific">Planotortrix octo</name>
    <dbReference type="NCBI Taxonomy" id="65038"/>
    <lineage>
        <taxon>Eukaryota</taxon>
        <taxon>Metazoa</taxon>
        <taxon>Ecdysozoa</taxon>
        <taxon>Arthropoda</taxon>
        <taxon>Hexapoda</taxon>
        <taxon>Insecta</taxon>
        <taxon>Pterygota</taxon>
        <taxon>Neoptera</taxon>
        <taxon>Endopterygota</taxon>
        <taxon>Lepidoptera</taxon>
        <taxon>Glossata</taxon>
        <taxon>Ditrysia</taxon>
        <taxon>Tortricoidea</taxon>
        <taxon>Tortricidae</taxon>
        <taxon>Tortricinae</taxon>
        <taxon>Planotortrix</taxon>
    </lineage>
</organism>
<dbReference type="GO" id="GO:0007165">
    <property type="term" value="P:signal transduction"/>
    <property type="evidence" value="ECO:0007669"/>
    <property type="project" value="UniProtKB-KW"/>
</dbReference>
<feature type="transmembrane region" description="Helical" evidence="10">
    <location>
        <begin position="280"/>
        <end position="298"/>
    </location>
</feature>
<feature type="transmembrane region" description="Helical" evidence="10">
    <location>
        <begin position="201"/>
        <end position="226"/>
    </location>
</feature>
<feature type="transmembrane region" description="Helical" evidence="10">
    <location>
        <begin position="43"/>
        <end position="63"/>
    </location>
</feature>
<evidence type="ECO:0000256" key="7">
    <source>
        <dbReference type="ARBA" id="ARBA00023136"/>
    </source>
</evidence>
<keyword evidence="4 10" id="KW-0812">Transmembrane</keyword>
<evidence type="ECO:0000256" key="5">
    <source>
        <dbReference type="ARBA" id="ARBA00022725"/>
    </source>
</evidence>
<comment type="caution">
    <text evidence="10">Lacks conserved residue(s) required for the propagation of feature annotation.</text>
</comment>
<feature type="transmembrane region" description="Helical" evidence="10">
    <location>
        <begin position="69"/>
        <end position="88"/>
    </location>
</feature>
<dbReference type="Pfam" id="PF02949">
    <property type="entry name" value="7tm_6"/>
    <property type="match status" value="1"/>
</dbReference>
<feature type="transmembrane region" description="Helical" evidence="10">
    <location>
        <begin position="132"/>
        <end position="154"/>
    </location>
</feature>
<reference evidence="11" key="1">
    <citation type="submission" date="2014-10" db="EMBL/GenBank/DDBJ databases">
        <title>Odorant receptors of the New Zealand endemic leafroller moth species Planotortrix octo and P. excessana.</title>
        <authorList>
            <person name="Steinwender B."/>
            <person name="Thrimawithana A.H."/>
            <person name="Cowhurst R.N."/>
            <person name="Newcomb R.D."/>
        </authorList>
    </citation>
    <scope>NUCLEOTIDE SEQUENCE</scope>
</reference>
<dbReference type="PANTHER" id="PTHR21137">
    <property type="entry name" value="ODORANT RECEPTOR"/>
    <property type="match status" value="1"/>
</dbReference>
<feature type="transmembrane region" description="Helical" evidence="10">
    <location>
        <begin position="318"/>
        <end position="339"/>
    </location>
</feature>
<name>A0A0B5GQ01_9NEOP</name>
<comment type="similarity">
    <text evidence="10">Belongs to the insect chemoreceptor superfamily. Heteromeric odorant receptor channel (TC 1.A.69) family.</text>
</comment>
<proteinExistence type="evidence at transcript level"/>
<evidence type="ECO:0000256" key="2">
    <source>
        <dbReference type="ARBA" id="ARBA00022475"/>
    </source>
</evidence>
<keyword evidence="9 10" id="KW-0807">Transducer</keyword>
<evidence type="ECO:0000256" key="6">
    <source>
        <dbReference type="ARBA" id="ARBA00022989"/>
    </source>
</evidence>
<keyword evidence="5 10" id="KW-0552">Olfaction</keyword>
<dbReference type="InterPro" id="IPR004117">
    <property type="entry name" value="7tm6_olfct_rcpt"/>
</dbReference>
<keyword evidence="3 10" id="KW-0716">Sensory transduction</keyword>
<dbReference type="PANTHER" id="PTHR21137:SF35">
    <property type="entry name" value="ODORANT RECEPTOR 19A-RELATED"/>
    <property type="match status" value="1"/>
</dbReference>
<dbReference type="GO" id="GO:0005549">
    <property type="term" value="F:odorant binding"/>
    <property type="evidence" value="ECO:0007669"/>
    <property type="project" value="InterPro"/>
</dbReference>